<organism evidence="2 3">
    <name type="scientific">Synaphobranchus kaupii</name>
    <name type="common">Kaup's arrowtooth eel</name>
    <dbReference type="NCBI Taxonomy" id="118154"/>
    <lineage>
        <taxon>Eukaryota</taxon>
        <taxon>Metazoa</taxon>
        <taxon>Chordata</taxon>
        <taxon>Craniata</taxon>
        <taxon>Vertebrata</taxon>
        <taxon>Euteleostomi</taxon>
        <taxon>Actinopterygii</taxon>
        <taxon>Neopterygii</taxon>
        <taxon>Teleostei</taxon>
        <taxon>Anguilliformes</taxon>
        <taxon>Synaphobranchidae</taxon>
        <taxon>Synaphobranchus</taxon>
    </lineage>
</organism>
<dbReference type="AlphaFoldDB" id="A0A9Q1FTQ5"/>
<accession>A0A9Q1FTQ5</accession>
<dbReference type="Proteomes" id="UP001152622">
    <property type="component" value="Chromosome 4"/>
</dbReference>
<evidence type="ECO:0000313" key="3">
    <source>
        <dbReference type="Proteomes" id="UP001152622"/>
    </source>
</evidence>
<sequence>MAGAHPYQTSPDDEPHCSLKRSSFVAREQGERPPDTRGNDRICALLHGARLRERRARIRRDILMQPRPVVIDPPSGRNGPRGRFGERRQFPRTAPSRLGEGRRRGEGTLPPYQAPLFIHAPRHVSNAGHPAPANCFCALSLALLSSLGI</sequence>
<evidence type="ECO:0000313" key="2">
    <source>
        <dbReference type="EMBL" id="KAJ8365502.1"/>
    </source>
</evidence>
<keyword evidence="3" id="KW-1185">Reference proteome</keyword>
<evidence type="ECO:0000256" key="1">
    <source>
        <dbReference type="SAM" id="MobiDB-lite"/>
    </source>
</evidence>
<reference evidence="2" key="1">
    <citation type="journal article" date="2023" name="Science">
        <title>Genome structures resolve the early diversification of teleost fishes.</title>
        <authorList>
            <person name="Parey E."/>
            <person name="Louis A."/>
            <person name="Montfort J."/>
            <person name="Bouchez O."/>
            <person name="Roques C."/>
            <person name="Iampietro C."/>
            <person name="Lluch J."/>
            <person name="Castinel A."/>
            <person name="Donnadieu C."/>
            <person name="Desvignes T."/>
            <person name="Floi Bucao C."/>
            <person name="Jouanno E."/>
            <person name="Wen M."/>
            <person name="Mejri S."/>
            <person name="Dirks R."/>
            <person name="Jansen H."/>
            <person name="Henkel C."/>
            <person name="Chen W.J."/>
            <person name="Zahm M."/>
            <person name="Cabau C."/>
            <person name="Klopp C."/>
            <person name="Thompson A.W."/>
            <person name="Robinson-Rechavi M."/>
            <person name="Braasch I."/>
            <person name="Lecointre G."/>
            <person name="Bobe J."/>
            <person name="Postlethwait J.H."/>
            <person name="Berthelot C."/>
            <person name="Roest Crollius H."/>
            <person name="Guiguen Y."/>
        </authorList>
    </citation>
    <scope>NUCLEOTIDE SEQUENCE</scope>
    <source>
        <strain evidence="2">WJC10195</strain>
    </source>
</reference>
<gene>
    <name evidence="2" type="ORF">SKAU_G00143330</name>
</gene>
<dbReference type="EMBL" id="JAINUF010000004">
    <property type="protein sequence ID" value="KAJ8365502.1"/>
    <property type="molecule type" value="Genomic_DNA"/>
</dbReference>
<protein>
    <submittedName>
        <fullName evidence="2">Uncharacterized protein</fullName>
    </submittedName>
</protein>
<comment type="caution">
    <text evidence="2">The sequence shown here is derived from an EMBL/GenBank/DDBJ whole genome shotgun (WGS) entry which is preliminary data.</text>
</comment>
<proteinExistence type="predicted"/>
<feature type="region of interest" description="Disordered" evidence="1">
    <location>
        <begin position="1"/>
        <end position="41"/>
    </location>
</feature>
<feature type="compositionally biased region" description="Basic and acidic residues" evidence="1">
    <location>
        <begin position="28"/>
        <end position="40"/>
    </location>
</feature>
<feature type="region of interest" description="Disordered" evidence="1">
    <location>
        <begin position="66"/>
        <end position="109"/>
    </location>
</feature>
<name>A0A9Q1FTQ5_SYNKA</name>